<evidence type="ECO:0000256" key="2">
    <source>
        <dbReference type="ARBA" id="ARBA00004496"/>
    </source>
</evidence>
<feature type="compositionally biased region" description="Acidic residues" evidence="6">
    <location>
        <begin position="110"/>
        <end position="128"/>
    </location>
</feature>
<sequence>MSIERAIKNLNINCLTKLNQEGEPILIDDESLFAKFLGTTWYFGETVNAGTGTLFVLTRRLVWVDDSTKRPFDLRYQQIIVHAMSQPQGSFNHHCVYLQLDGNEAKMGESDDQETGVDNSSDLEGDSGVEFDNEVRIVPFSEDEVTLIFKAMCSCAELNSDDDDDEDHEDEGNFFFNEDEIMNGLDDATRDAILAKSLNDATIMEKSVDDNSAEEDLEELVGMDPERFEDVE</sequence>
<dbReference type="PANTHER" id="PTHR21399:SF0">
    <property type="entry name" value="METHYLOSOME SUBUNIT PICLN"/>
    <property type="match status" value="1"/>
</dbReference>
<dbReference type="InterPro" id="IPR003521">
    <property type="entry name" value="ICln"/>
</dbReference>
<dbReference type="PRINTS" id="PR01348">
    <property type="entry name" value="ICLNCHANNEL"/>
</dbReference>
<dbReference type="Pfam" id="PF03517">
    <property type="entry name" value="Voldacs"/>
    <property type="match status" value="1"/>
</dbReference>
<evidence type="ECO:0000256" key="4">
    <source>
        <dbReference type="ARBA" id="ARBA00022490"/>
    </source>
</evidence>
<dbReference type="Gene3D" id="2.30.29.30">
    <property type="entry name" value="Pleckstrin-homology domain (PH domain)/Phosphotyrosine-binding domain (PTB)"/>
    <property type="match status" value="1"/>
</dbReference>
<dbReference type="GO" id="GO:0005829">
    <property type="term" value="C:cytosol"/>
    <property type="evidence" value="ECO:0007669"/>
    <property type="project" value="InterPro"/>
</dbReference>
<evidence type="ECO:0008006" key="8">
    <source>
        <dbReference type="Google" id="ProtNLM"/>
    </source>
</evidence>
<dbReference type="GO" id="GO:0000387">
    <property type="term" value="P:spliceosomal snRNP assembly"/>
    <property type="evidence" value="ECO:0007669"/>
    <property type="project" value="InterPro"/>
</dbReference>
<organism evidence="7">
    <name type="scientific">Polytomella parva</name>
    <dbReference type="NCBI Taxonomy" id="51329"/>
    <lineage>
        <taxon>Eukaryota</taxon>
        <taxon>Viridiplantae</taxon>
        <taxon>Chlorophyta</taxon>
        <taxon>core chlorophytes</taxon>
        <taxon>Chlorophyceae</taxon>
        <taxon>CS clade</taxon>
        <taxon>Chlamydomonadales</taxon>
        <taxon>Chlamydomonadaceae</taxon>
        <taxon>Polytomella</taxon>
    </lineage>
</organism>
<dbReference type="GO" id="GO:0034709">
    <property type="term" value="C:methylosome"/>
    <property type="evidence" value="ECO:0007669"/>
    <property type="project" value="InterPro"/>
</dbReference>
<dbReference type="PANTHER" id="PTHR21399">
    <property type="entry name" value="CHLORIDE CONDUCTANCE REGULATORY PROTEIN ICLN"/>
    <property type="match status" value="1"/>
</dbReference>
<dbReference type="GO" id="GO:0005886">
    <property type="term" value="C:plasma membrane"/>
    <property type="evidence" value="ECO:0007669"/>
    <property type="project" value="InterPro"/>
</dbReference>
<evidence type="ECO:0000256" key="6">
    <source>
        <dbReference type="SAM" id="MobiDB-lite"/>
    </source>
</evidence>
<feature type="compositionally biased region" description="Acidic residues" evidence="6">
    <location>
        <begin position="211"/>
        <end position="223"/>
    </location>
</feature>
<evidence type="ECO:0000256" key="3">
    <source>
        <dbReference type="ARBA" id="ARBA00007054"/>
    </source>
</evidence>
<protein>
    <recommendedName>
        <fullName evidence="8">Chloride conductance regulatory protein ICln</fullName>
    </recommendedName>
</protein>
<name>A0A7S0URW6_9CHLO</name>
<comment type="subcellular location">
    <subcellularLocation>
        <location evidence="2">Cytoplasm</location>
    </subcellularLocation>
    <subcellularLocation>
        <location evidence="1">Nucleus</location>
    </subcellularLocation>
</comment>
<dbReference type="GO" id="GO:0034715">
    <property type="term" value="C:pICln-Sm protein complex"/>
    <property type="evidence" value="ECO:0007669"/>
    <property type="project" value="InterPro"/>
</dbReference>
<dbReference type="InterPro" id="IPR011993">
    <property type="entry name" value="PH-like_dom_sf"/>
</dbReference>
<proteinExistence type="inferred from homology"/>
<evidence type="ECO:0000313" key="7">
    <source>
        <dbReference type="EMBL" id="CAD8770253.1"/>
    </source>
</evidence>
<dbReference type="GO" id="GO:0045292">
    <property type="term" value="P:mRNA cis splicing, via spliceosome"/>
    <property type="evidence" value="ECO:0007669"/>
    <property type="project" value="TreeGrafter"/>
</dbReference>
<dbReference type="AlphaFoldDB" id="A0A7S0URW6"/>
<accession>A0A7S0URW6</accession>
<keyword evidence="5" id="KW-0539">Nucleus</keyword>
<reference evidence="7" key="1">
    <citation type="submission" date="2021-01" db="EMBL/GenBank/DDBJ databases">
        <authorList>
            <person name="Corre E."/>
            <person name="Pelletier E."/>
            <person name="Niang G."/>
            <person name="Scheremetjew M."/>
            <person name="Finn R."/>
            <person name="Kale V."/>
            <person name="Holt S."/>
            <person name="Cochrane G."/>
            <person name="Meng A."/>
            <person name="Brown T."/>
            <person name="Cohen L."/>
        </authorList>
    </citation>
    <scope>NUCLEOTIDE SEQUENCE</scope>
    <source>
        <strain evidence="7">SAG 63-3</strain>
    </source>
</reference>
<dbReference type="InterPro" id="IPR039924">
    <property type="entry name" value="ICln/Lot5/Saf5"/>
</dbReference>
<dbReference type="GO" id="GO:0006821">
    <property type="term" value="P:chloride transport"/>
    <property type="evidence" value="ECO:0007669"/>
    <property type="project" value="InterPro"/>
</dbReference>
<gene>
    <name evidence="7" type="ORF">PPAR00522_LOCUS6653</name>
</gene>
<dbReference type="GO" id="GO:0006884">
    <property type="term" value="P:cell volume homeostasis"/>
    <property type="evidence" value="ECO:0007669"/>
    <property type="project" value="InterPro"/>
</dbReference>
<evidence type="ECO:0000256" key="1">
    <source>
        <dbReference type="ARBA" id="ARBA00004123"/>
    </source>
</evidence>
<keyword evidence="4" id="KW-0963">Cytoplasm</keyword>
<evidence type="ECO:0000256" key="5">
    <source>
        <dbReference type="ARBA" id="ARBA00023242"/>
    </source>
</evidence>
<comment type="similarity">
    <text evidence="3">Belongs to the pICln (TC 1.A.47) family.</text>
</comment>
<dbReference type="EMBL" id="HBFM01010480">
    <property type="protein sequence ID" value="CAD8770253.1"/>
    <property type="molecule type" value="Transcribed_RNA"/>
</dbReference>
<dbReference type="GO" id="GO:0005681">
    <property type="term" value="C:spliceosomal complex"/>
    <property type="evidence" value="ECO:0007669"/>
    <property type="project" value="TreeGrafter"/>
</dbReference>
<feature type="region of interest" description="Disordered" evidence="6">
    <location>
        <begin position="106"/>
        <end position="128"/>
    </location>
</feature>
<feature type="region of interest" description="Disordered" evidence="6">
    <location>
        <begin position="206"/>
        <end position="232"/>
    </location>
</feature>